<proteinExistence type="predicted"/>
<keyword evidence="3" id="KW-1185">Reference proteome</keyword>
<dbReference type="InterPro" id="IPR007822">
    <property type="entry name" value="LANC-like"/>
</dbReference>
<dbReference type="PRINTS" id="PR01950">
    <property type="entry name" value="LANCSUPER"/>
</dbReference>
<evidence type="ECO:0008006" key="4">
    <source>
        <dbReference type="Google" id="ProtNLM"/>
    </source>
</evidence>
<evidence type="ECO:0000256" key="1">
    <source>
        <dbReference type="PIRSR" id="PIRSR607822-1"/>
    </source>
</evidence>
<feature type="binding site" evidence="1">
    <location>
        <position position="311"/>
    </location>
    <ligand>
        <name>Zn(2+)</name>
        <dbReference type="ChEBI" id="CHEBI:29105"/>
    </ligand>
</feature>
<dbReference type="InterPro" id="IPR033889">
    <property type="entry name" value="LanC"/>
</dbReference>
<gene>
    <name evidence="2" type="ORF">HNR12_001353</name>
</gene>
<evidence type="ECO:0000313" key="2">
    <source>
        <dbReference type="EMBL" id="NYI95076.1"/>
    </source>
</evidence>
<dbReference type="AlphaFoldDB" id="A0A853BKL8"/>
<dbReference type="GO" id="GO:0031179">
    <property type="term" value="P:peptide modification"/>
    <property type="evidence" value="ECO:0007669"/>
    <property type="project" value="InterPro"/>
</dbReference>
<dbReference type="EMBL" id="JACCFO010000001">
    <property type="protein sequence ID" value="NYI95076.1"/>
    <property type="molecule type" value="Genomic_DNA"/>
</dbReference>
<keyword evidence="1" id="KW-0862">Zinc</keyword>
<dbReference type="Proteomes" id="UP000575985">
    <property type="component" value="Unassembled WGS sequence"/>
</dbReference>
<dbReference type="SUPFAM" id="SSF158745">
    <property type="entry name" value="LanC-like"/>
    <property type="match status" value="1"/>
</dbReference>
<dbReference type="PRINTS" id="PR01955">
    <property type="entry name" value="LANCFRANKIA"/>
</dbReference>
<name>A0A853BKL8_9ACTN</name>
<dbReference type="RefSeq" id="WP_179766671.1">
    <property type="nucleotide sequence ID" value="NZ_JACCFO010000001.1"/>
</dbReference>
<feature type="binding site" evidence="1">
    <location>
        <position position="261"/>
    </location>
    <ligand>
        <name>Zn(2+)</name>
        <dbReference type="ChEBI" id="CHEBI:29105"/>
    </ligand>
</feature>
<sequence>MPPADALPQDPASVEAEAGPPLSLARGALGIALVHLASGSPAETAHAWLRTALAGGALDPTVRPGLFHGLPAVAFTLALAPPDHYRRARATVREQLRRLVRHRLEAAHARIDRAEPASFGEYDLVSGLTGIAVAVWEADPDGELLEDVLAYLVRLCRPVRREGRCHPGWWVHHSPRGGHDPDFPDGHANLGMAHGIAGVVSLLGLTYRAGRTVREQRATLELLCAYLDSLQYEGRAGPWWPPWTVAHNATGPTRPGPPTWCYGTSGLARAQQVAALALGDIARRHTAERAMDACLVAGTGVDGLTAGGLCHGPAGVLRALTRMAEDQAPGVPRLHRHLPTAQKSAETPAPHHEGAGFLEGTAGTHLALNSGLQSRWDRCLLLA</sequence>
<dbReference type="Gene3D" id="1.50.10.20">
    <property type="match status" value="1"/>
</dbReference>
<reference evidence="2 3" key="1">
    <citation type="submission" date="2020-07" db="EMBL/GenBank/DDBJ databases">
        <title>Sequencing the genomes of 1000 actinobacteria strains.</title>
        <authorList>
            <person name="Klenk H.-P."/>
        </authorList>
    </citation>
    <scope>NUCLEOTIDE SEQUENCE [LARGE SCALE GENOMIC DNA]</scope>
    <source>
        <strain evidence="2 3">DSM 45927</strain>
    </source>
</reference>
<accession>A0A853BKL8</accession>
<evidence type="ECO:0000313" key="3">
    <source>
        <dbReference type="Proteomes" id="UP000575985"/>
    </source>
</evidence>
<dbReference type="SMART" id="SM01260">
    <property type="entry name" value="LANC_like"/>
    <property type="match status" value="1"/>
</dbReference>
<organism evidence="2 3">
    <name type="scientific">Streptomonospora nanhaiensis</name>
    <dbReference type="NCBI Taxonomy" id="1323731"/>
    <lineage>
        <taxon>Bacteria</taxon>
        <taxon>Bacillati</taxon>
        <taxon>Actinomycetota</taxon>
        <taxon>Actinomycetes</taxon>
        <taxon>Streptosporangiales</taxon>
        <taxon>Nocardiopsidaceae</taxon>
        <taxon>Streptomonospora</taxon>
    </lineage>
</organism>
<keyword evidence="1" id="KW-0479">Metal-binding</keyword>
<dbReference type="GO" id="GO:0046872">
    <property type="term" value="F:metal ion binding"/>
    <property type="evidence" value="ECO:0007669"/>
    <property type="project" value="UniProtKB-KW"/>
</dbReference>
<dbReference type="CDD" id="cd04793">
    <property type="entry name" value="LanC"/>
    <property type="match status" value="1"/>
</dbReference>
<dbReference type="Pfam" id="PF05147">
    <property type="entry name" value="LANC_like"/>
    <property type="match status" value="1"/>
</dbReference>
<protein>
    <recommendedName>
        <fullName evidence="4">Lanthionine synthetase</fullName>
    </recommendedName>
</protein>
<comment type="caution">
    <text evidence="2">The sequence shown here is derived from an EMBL/GenBank/DDBJ whole genome shotgun (WGS) entry which is preliminary data.</text>
</comment>
<feature type="binding site" evidence="1">
    <location>
        <position position="310"/>
    </location>
    <ligand>
        <name>Zn(2+)</name>
        <dbReference type="ChEBI" id="CHEBI:29105"/>
    </ligand>
</feature>